<keyword evidence="1 2" id="KW-0732">Signal</keyword>
<evidence type="ECO:0000313" key="4">
    <source>
        <dbReference type="Proteomes" id="UP000703315"/>
    </source>
</evidence>
<dbReference type="InterPro" id="IPR006059">
    <property type="entry name" value="SBP"/>
</dbReference>
<dbReference type="PANTHER" id="PTHR30006">
    <property type="entry name" value="THIAMINE-BINDING PERIPLASMIC PROTEIN-RELATED"/>
    <property type="match status" value="1"/>
</dbReference>
<dbReference type="PANTHER" id="PTHR30006:SF2">
    <property type="entry name" value="ABC TRANSPORTER SUBSTRATE-BINDING PROTEIN"/>
    <property type="match status" value="1"/>
</dbReference>
<dbReference type="Proteomes" id="UP000703315">
    <property type="component" value="Unassembled WGS sequence"/>
</dbReference>
<dbReference type="Pfam" id="PF13416">
    <property type="entry name" value="SBP_bac_8"/>
    <property type="match status" value="1"/>
</dbReference>
<dbReference type="RefSeq" id="WP_303907360.1">
    <property type="nucleotide sequence ID" value="NZ_DYXC01000127.1"/>
</dbReference>
<dbReference type="EMBL" id="DYXC01000127">
    <property type="protein sequence ID" value="HJF15362.1"/>
    <property type="molecule type" value="Genomic_DNA"/>
</dbReference>
<organism evidence="3 4">
    <name type="scientific">Enteractinococcus helveticum</name>
    <dbReference type="NCBI Taxonomy" id="1837282"/>
    <lineage>
        <taxon>Bacteria</taxon>
        <taxon>Bacillati</taxon>
        <taxon>Actinomycetota</taxon>
        <taxon>Actinomycetes</taxon>
        <taxon>Micrococcales</taxon>
        <taxon>Micrococcaceae</taxon>
    </lineage>
</organism>
<reference evidence="3" key="1">
    <citation type="journal article" date="2021" name="PeerJ">
        <title>Extensive microbial diversity within the chicken gut microbiome revealed by metagenomics and culture.</title>
        <authorList>
            <person name="Gilroy R."/>
            <person name="Ravi A."/>
            <person name="Getino M."/>
            <person name="Pursley I."/>
            <person name="Horton D.L."/>
            <person name="Alikhan N.F."/>
            <person name="Baker D."/>
            <person name="Gharbi K."/>
            <person name="Hall N."/>
            <person name="Watson M."/>
            <person name="Adriaenssens E.M."/>
            <person name="Foster-Nyarko E."/>
            <person name="Jarju S."/>
            <person name="Secka A."/>
            <person name="Antonio M."/>
            <person name="Oren A."/>
            <person name="Chaudhuri R.R."/>
            <person name="La Ragione R."/>
            <person name="Hildebrand F."/>
            <person name="Pallen M.J."/>
        </authorList>
    </citation>
    <scope>NUCLEOTIDE SEQUENCE</scope>
    <source>
        <strain evidence="3">ChiHjej13B12-14962</strain>
    </source>
</reference>
<feature type="chain" id="PRO_5038865502" evidence="2">
    <location>
        <begin position="31"/>
        <end position="402"/>
    </location>
</feature>
<evidence type="ECO:0000256" key="1">
    <source>
        <dbReference type="ARBA" id="ARBA00022729"/>
    </source>
</evidence>
<comment type="caution">
    <text evidence="3">The sequence shown here is derived from an EMBL/GenBank/DDBJ whole genome shotgun (WGS) entry which is preliminary data.</text>
</comment>
<feature type="signal peptide" evidence="2">
    <location>
        <begin position="1"/>
        <end position="30"/>
    </location>
</feature>
<gene>
    <name evidence="3" type="ORF">K8V32_11280</name>
</gene>
<dbReference type="PROSITE" id="PS51257">
    <property type="entry name" value="PROKAR_LIPOPROTEIN"/>
    <property type="match status" value="1"/>
</dbReference>
<evidence type="ECO:0000256" key="2">
    <source>
        <dbReference type="SAM" id="SignalP"/>
    </source>
</evidence>
<accession>A0A921FQM7</accession>
<name>A0A921FQM7_9MICC</name>
<reference evidence="3" key="2">
    <citation type="submission" date="2021-09" db="EMBL/GenBank/DDBJ databases">
        <authorList>
            <person name="Gilroy R."/>
        </authorList>
    </citation>
    <scope>NUCLEOTIDE SEQUENCE</scope>
    <source>
        <strain evidence="3">ChiHjej13B12-14962</strain>
    </source>
</reference>
<dbReference type="AlphaFoldDB" id="A0A921FQM7"/>
<dbReference type="SUPFAM" id="SSF53850">
    <property type="entry name" value="Periplasmic binding protein-like II"/>
    <property type="match status" value="1"/>
</dbReference>
<sequence length="402" mass="44181">MRTHQNRRKSRRLLTTSAILLSLTAFSACAGQAPADSAGSDDAKNASQTKEVFAAFEGENFDLDELIAKAQEEGPITIYDNASAVEDIAKNFSEKYGIEATGTKVDASEALEMVTREAQSGNVVGDVVTMQDLPALKNQLLPNDFVTSWIPEDAREYIDESMQDPLVMVSDSNLWTYNDEVYDTCPITNMWELTEDDWKGKVALEDPVGANKLLDFFSQMGQFDEEALLAAYEDHFGEALETEEDSAAAEWVARLAANNPILTSSNEDVSEAVGAPGQSEPPVGLVSSSKFRNIEEKGYAHAICDGLEPWEGIAQPKGVTIATGTESPHAAMLYVHYVMTEEGIEPQNSEGKISANTAIQQPDDPSKLAEHIDDLYYFDNAGLDEDWNSRQTWQDQWRVAAQ</sequence>
<proteinExistence type="predicted"/>
<dbReference type="Gene3D" id="3.40.190.10">
    <property type="entry name" value="Periplasmic binding protein-like II"/>
    <property type="match status" value="2"/>
</dbReference>
<protein>
    <submittedName>
        <fullName evidence="3">ABC transporter substrate-binding protein</fullName>
    </submittedName>
</protein>
<evidence type="ECO:0000313" key="3">
    <source>
        <dbReference type="EMBL" id="HJF15362.1"/>
    </source>
</evidence>